<dbReference type="Pfam" id="PF04879">
    <property type="entry name" value="Molybdop_Fe4S4"/>
    <property type="match status" value="1"/>
</dbReference>
<evidence type="ECO:0000259" key="8">
    <source>
        <dbReference type="PROSITE" id="PS51669"/>
    </source>
</evidence>
<dbReference type="CDD" id="cd02786">
    <property type="entry name" value="MopB_CT_3"/>
    <property type="match status" value="1"/>
</dbReference>
<dbReference type="EMBL" id="CP074694">
    <property type="protein sequence ID" value="QVL33271.1"/>
    <property type="molecule type" value="Genomic_DNA"/>
</dbReference>
<dbReference type="InterPro" id="IPR050612">
    <property type="entry name" value="Prok_Mopterin_Oxidored"/>
</dbReference>
<keyword evidence="4" id="KW-0479">Metal-binding</keyword>
<evidence type="ECO:0000256" key="4">
    <source>
        <dbReference type="ARBA" id="ARBA00022723"/>
    </source>
</evidence>
<dbReference type="Pfam" id="PF01568">
    <property type="entry name" value="Molydop_binding"/>
    <property type="match status" value="1"/>
</dbReference>
<gene>
    <name evidence="9" type="ORF">KIH39_04965</name>
</gene>
<comment type="similarity">
    <text evidence="2">Belongs to the prokaryotic molybdopterin-containing oxidoreductase family.</text>
</comment>
<evidence type="ECO:0000256" key="1">
    <source>
        <dbReference type="ARBA" id="ARBA00001942"/>
    </source>
</evidence>
<dbReference type="CDD" id="cd02766">
    <property type="entry name" value="MopB_3"/>
    <property type="match status" value="1"/>
</dbReference>
<dbReference type="SUPFAM" id="SSF50692">
    <property type="entry name" value="ADC-like"/>
    <property type="match status" value="1"/>
</dbReference>
<keyword evidence="10" id="KW-1185">Reference proteome</keyword>
<dbReference type="GO" id="GO:0046872">
    <property type="term" value="F:metal ion binding"/>
    <property type="evidence" value="ECO:0007669"/>
    <property type="project" value="UniProtKB-KW"/>
</dbReference>
<dbReference type="PROSITE" id="PS51669">
    <property type="entry name" value="4FE4S_MOW_BIS_MGD"/>
    <property type="match status" value="1"/>
</dbReference>
<name>A0A8E6B7P2_9BACT</name>
<dbReference type="InterPro" id="IPR037920">
    <property type="entry name" value="YoaE_C"/>
</dbReference>
<sequence>MASLSLKTVKGVCPHDCPDTCGFVITVEDGKATDFRGDKDHPFTKGFLCRKVANYLERVYHPERLQYPLRRTGPKGSGQFERISWDSAIREIAERFQSIIRSEHGPQAILPYSYAGTMGKLQGSSLDRRFFNRIGASLLDRTICATAGGVGSDMTLGTRAVIDPEAVIHSRYIINWGSNTAVTNSHLWAIMFQARKRGAKIVTIDPYRSETARKSDWWIPIRPGTDGALALGMMLILFRDNLVDQDYLDRYCLGTEELKQKLFREYPLEKISQITGIPQLDIELLTREYALSLQDRGGPSLIRLNYGLQRHGGGGMAVRNICCIPAISGAWRYPGGGALLSTSKLAPFDSEALERPDLIPPKTRTINMVQLAEALHNQLGPPPVKALYVYNSNPASVCPDQSRVIQGLKREDLFTVVHEQFLTDTAEYADIVLPATTQLEHFDIHNTYGHFYIQSNNPAIEPLYEAKPNNEVFRLLARAMNLEPELFEISDEELAALCLKPHAGANGYPAAEAFTGVTLESTKKGPVRLHLPKDYAPFVEGKFGTASGKCEFYSKRLKQMGFDPLPCYVPPHEDALDGSALAREFPLQMITPPEPAFLNSSFANLDRNRKEAGEPRLEMHQTDASQRGILAGDLVEVRSTRGKYRCRANVGEETKPGVIVVLGIWWNKDTHDGQNCNTLTSTKLTDLGGGATFFDNLVEVSKV</sequence>
<dbReference type="InterPro" id="IPR006657">
    <property type="entry name" value="MoPterin_dinucl-bd_dom"/>
</dbReference>
<evidence type="ECO:0000256" key="7">
    <source>
        <dbReference type="ARBA" id="ARBA00023014"/>
    </source>
</evidence>
<evidence type="ECO:0000313" key="9">
    <source>
        <dbReference type="EMBL" id="QVL33271.1"/>
    </source>
</evidence>
<keyword evidence="5" id="KW-0560">Oxidoreductase</keyword>
<evidence type="ECO:0000256" key="6">
    <source>
        <dbReference type="ARBA" id="ARBA00023004"/>
    </source>
</evidence>
<dbReference type="Gene3D" id="3.40.228.10">
    <property type="entry name" value="Dimethylsulfoxide Reductase, domain 2"/>
    <property type="match status" value="1"/>
</dbReference>
<reference evidence="9" key="1">
    <citation type="submission" date="2021-05" db="EMBL/GenBank/DDBJ databases">
        <title>Complete genome sequence of the cellulolytic planctomycete Telmatocola sphagniphila SP2T and characterization of the first cellulase from planctomycetes.</title>
        <authorList>
            <person name="Rakitin A.L."/>
            <person name="Beletsky A.V."/>
            <person name="Naumoff D.G."/>
            <person name="Kulichevskaya I.S."/>
            <person name="Mardanov A.V."/>
            <person name="Ravin N.V."/>
            <person name="Dedysh S.N."/>
        </authorList>
    </citation>
    <scope>NUCLEOTIDE SEQUENCE</scope>
    <source>
        <strain evidence="9">SP2T</strain>
    </source>
</reference>
<keyword evidence="7" id="KW-0411">Iron-sulfur</keyword>
<dbReference type="RefSeq" id="WP_213498161.1">
    <property type="nucleotide sequence ID" value="NZ_CP074694.1"/>
</dbReference>
<evidence type="ECO:0000256" key="3">
    <source>
        <dbReference type="ARBA" id="ARBA00022505"/>
    </source>
</evidence>
<dbReference type="Gene3D" id="2.40.40.20">
    <property type="match status" value="1"/>
</dbReference>
<dbReference type="PROSITE" id="PS00490">
    <property type="entry name" value="MOLYBDOPTERIN_PROK_2"/>
    <property type="match status" value="1"/>
</dbReference>
<dbReference type="PANTHER" id="PTHR43742">
    <property type="entry name" value="TRIMETHYLAMINE-N-OXIDE REDUCTASE"/>
    <property type="match status" value="1"/>
</dbReference>
<dbReference type="PANTHER" id="PTHR43742:SF6">
    <property type="entry name" value="OXIDOREDUCTASE YYAE-RELATED"/>
    <property type="match status" value="1"/>
</dbReference>
<dbReference type="Pfam" id="PF00384">
    <property type="entry name" value="Molybdopterin"/>
    <property type="match status" value="1"/>
</dbReference>
<accession>A0A8E6B7P2</accession>
<keyword evidence="3" id="KW-0500">Molybdenum</keyword>
<protein>
    <submittedName>
        <fullName evidence="9">Molybdopterin oxidoreductase family protein</fullName>
    </submittedName>
</protein>
<keyword evidence="6" id="KW-0408">Iron</keyword>
<dbReference type="InterPro" id="IPR006656">
    <property type="entry name" value="Mopterin_OxRdtase"/>
</dbReference>
<dbReference type="Proteomes" id="UP000676194">
    <property type="component" value="Chromosome"/>
</dbReference>
<dbReference type="InterPro" id="IPR006655">
    <property type="entry name" value="Mopterin_OxRdtase_prok_CS"/>
</dbReference>
<evidence type="ECO:0000256" key="2">
    <source>
        <dbReference type="ARBA" id="ARBA00010312"/>
    </source>
</evidence>
<comment type="cofactor">
    <cofactor evidence="1">
        <name>Mo-bis(molybdopterin guanine dinucleotide)</name>
        <dbReference type="ChEBI" id="CHEBI:60539"/>
    </cofactor>
</comment>
<dbReference type="Gene3D" id="3.40.50.740">
    <property type="match status" value="1"/>
</dbReference>
<dbReference type="SUPFAM" id="SSF53706">
    <property type="entry name" value="Formate dehydrogenase/DMSO reductase, domains 1-3"/>
    <property type="match status" value="1"/>
</dbReference>
<dbReference type="InterPro" id="IPR006963">
    <property type="entry name" value="Mopterin_OxRdtase_4Fe-4S_dom"/>
</dbReference>
<dbReference type="KEGG" id="tsph:KIH39_04965"/>
<dbReference type="GO" id="GO:0051536">
    <property type="term" value="F:iron-sulfur cluster binding"/>
    <property type="evidence" value="ECO:0007669"/>
    <property type="project" value="UniProtKB-KW"/>
</dbReference>
<dbReference type="SMART" id="SM00926">
    <property type="entry name" value="Molybdop_Fe4S4"/>
    <property type="match status" value="1"/>
</dbReference>
<dbReference type="Gene3D" id="2.20.25.90">
    <property type="entry name" value="ADC-like domains"/>
    <property type="match status" value="1"/>
</dbReference>
<dbReference type="Gene3D" id="3.30.2070.10">
    <property type="entry name" value="Formate dehydrogenase/DMSO reductase"/>
    <property type="match status" value="1"/>
</dbReference>
<organism evidence="9 10">
    <name type="scientific">Telmatocola sphagniphila</name>
    <dbReference type="NCBI Taxonomy" id="1123043"/>
    <lineage>
        <taxon>Bacteria</taxon>
        <taxon>Pseudomonadati</taxon>
        <taxon>Planctomycetota</taxon>
        <taxon>Planctomycetia</taxon>
        <taxon>Gemmatales</taxon>
        <taxon>Gemmataceae</taxon>
    </lineage>
</organism>
<proteinExistence type="inferred from homology"/>
<dbReference type="AlphaFoldDB" id="A0A8E6B7P2"/>
<dbReference type="InterPro" id="IPR009010">
    <property type="entry name" value="Asp_de-COase-like_dom_sf"/>
</dbReference>
<dbReference type="GO" id="GO:0016491">
    <property type="term" value="F:oxidoreductase activity"/>
    <property type="evidence" value="ECO:0007669"/>
    <property type="project" value="UniProtKB-KW"/>
</dbReference>
<evidence type="ECO:0000256" key="5">
    <source>
        <dbReference type="ARBA" id="ARBA00023002"/>
    </source>
</evidence>
<evidence type="ECO:0000313" key="10">
    <source>
        <dbReference type="Proteomes" id="UP000676194"/>
    </source>
</evidence>
<feature type="domain" description="4Fe-4S Mo/W bis-MGD-type" evidence="8">
    <location>
        <begin position="6"/>
        <end position="63"/>
    </location>
</feature>
<dbReference type="GO" id="GO:0043546">
    <property type="term" value="F:molybdopterin cofactor binding"/>
    <property type="evidence" value="ECO:0007669"/>
    <property type="project" value="InterPro"/>
</dbReference>